<name>A0A6L2MJ28_TANCI</name>
<dbReference type="InterPro" id="IPR050951">
    <property type="entry name" value="Retrovirus_Pol_polyprotein"/>
</dbReference>
<dbReference type="PANTHER" id="PTHR37984:SF5">
    <property type="entry name" value="PROTEIN NYNRIN-LIKE"/>
    <property type="match status" value="1"/>
</dbReference>
<feature type="domain" description="Integrase catalytic" evidence="3">
    <location>
        <begin position="295"/>
        <end position="420"/>
    </location>
</feature>
<dbReference type="InterPro" id="IPR012337">
    <property type="entry name" value="RNaseH-like_sf"/>
</dbReference>
<feature type="domain" description="Reverse transcriptase" evidence="2">
    <location>
        <begin position="1"/>
        <end position="82"/>
    </location>
</feature>
<keyword evidence="4" id="KW-0695">RNA-directed DNA polymerase</keyword>
<dbReference type="InterPro" id="IPR001584">
    <property type="entry name" value="Integrase_cat-core"/>
</dbReference>
<reference evidence="4" key="1">
    <citation type="journal article" date="2019" name="Sci. Rep.">
        <title>Draft genome of Tanacetum cinerariifolium, the natural source of mosquito coil.</title>
        <authorList>
            <person name="Yamashiro T."/>
            <person name="Shiraishi A."/>
            <person name="Satake H."/>
            <person name="Nakayama K."/>
        </authorList>
    </citation>
    <scope>NUCLEOTIDE SEQUENCE</scope>
</reference>
<gene>
    <name evidence="4" type="ORF">Tci_045235</name>
</gene>
<dbReference type="AlphaFoldDB" id="A0A6L2MJ28"/>
<dbReference type="PROSITE" id="PS50994">
    <property type="entry name" value="INTEGRASE"/>
    <property type="match status" value="1"/>
</dbReference>
<proteinExistence type="predicted"/>
<dbReference type="Pfam" id="PF00078">
    <property type="entry name" value="RVT_1"/>
    <property type="match status" value="1"/>
</dbReference>
<dbReference type="PROSITE" id="PS50878">
    <property type="entry name" value="RT_POL"/>
    <property type="match status" value="1"/>
</dbReference>
<keyword evidence="4" id="KW-0548">Nucleotidyltransferase</keyword>
<keyword evidence="4" id="KW-0808">Transferase</keyword>
<comment type="caution">
    <text evidence="4">The sequence shown here is derived from an EMBL/GenBank/DDBJ whole genome shotgun (WGS) entry which is preliminary data.</text>
</comment>
<dbReference type="GO" id="GO:0003676">
    <property type="term" value="F:nucleic acid binding"/>
    <property type="evidence" value="ECO:0007669"/>
    <property type="project" value="InterPro"/>
</dbReference>
<dbReference type="Gene3D" id="3.30.420.10">
    <property type="entry name" value="Ribonuclease H-like superfamily/Ribonuclease H"/>
    <property type="match status" value="1"/>
</dbReference>
<dbReference type="EMBL" id="BKCJ010006652">
    <property type="protein sequence ID" value="GEU73257.1"/>
    <property type="molecule type" value="Genomic_DNA"/>
</dbReference>
<dbReference type="Pfam" id="PF17921">
    <property type="entry name" value="Integrase_H2C2"/>
    <property type="match status" value="1"/>
</dbReference>
<organism evidence="4">
    <name type="scientific">Tanacetum cinerariifolium</name>
    <name type="common">Dalmatian daisy</name>
    <name type="synonym">Chrysanthemum cinerariifolium</name>
    <dbReference type="NCBI Taxonomy" id="118510"/>
    <lineage>
        <taxon>Eukaryota</taxon>
        <taxon>Viridiplantae</taxon>
        <taxon>Streptophyta</taxon>
        <taxon>Embryophyta</taxon>
        <taxon>Tracheophyta</taxon>
        <taxon>Spermatophyta</taxon>
        <taxon>Magnoliopsida</taxon>
        <taxon>eudicotyledons</taxon>
        <taxon>Gunneridae</taxon>
        <taxon>Pentapetalae</taxon>
        <taxon>asterids</taxon>
        <taxon>campanulids</taxon>
        <taxon>Asterales</taxon>
        <taxon>Asteraceae</taxon>
        <taxon>Asteroideae</taxon>
        <taxon>Anthemideae</taxon>
        <taxon>Anthemidinae</taxon>
        <taxon>Tanacetum</taxon>
    </lineage>
</organism>
<sequence length="420" mass="48503">MPFGLTNAPKVFMDLMNLVCKPYLDRFVIVFIDDILINSKSRKEHEGNLKLILRLLKKQELYAKFSKYEFWLSKVLFLGHMINSEGIHADPTKIESIKDWASPKTPTEIRQFLEAAFLLLKQKLCSAPILALPEGSENFVVYCDTLHKGLGAVLMQKEKVIVYASHQLKVHKKNYTTHDLELGAVLFALKMWRHYLYGTKKANVVADALSQKERSKPLRVRALILTIGLNLPKKILSAQSEARKEENFINEDLHGMINKLEPHADGTLRLNNQSWISHFGDLRALIIHESHKSKYSIHPGSDKMYQDLKKLYWWPNMKAKIATYTATGQDTIWVIVDRLTKSTHFLPMREDDTLEKLTRQYLKEVVSRHVVLVLIISDRDGKFTLHFWKSLHKALGTRLDMSTTYHPQTDGQSERTIQTL</sequence>
<dbReference type="SUPFAM" id="SSF53098">
    <property type="entry name" value="Ribonuclease H-like"/>
    <property type="match status" value="1"/>
</dbReference>
<dbReference type="GO" id="GO:0015074">
    <property type="term" value="P:DNA integration"/>
    <property type="evidence" value="ECO:0007669"/>
    <property type="project" value="InterPro"/>
</dbReference>
<accession>A0A6L2MJ28</accession>
<dbReference type="InterPro" id="IPR043502">
    <property type="entry name" value="DNA/RNA_pol_sf"/>
</dbReference>
<evidence type="ECO:0000313" key="4">
    <source>
        <dbReference type="EMBL" id="GEU73257.1"/>
    </source>
</evidence>
<dbReference type="GO" id="GO:0003964">
    <property type="term" value="F:RNA-directed DNA polymerase activity"/>
    <property type="evidence" value="ECO:0007669"/>
    <property type="project" value="UniProtKB-KW"/>
</dbReference>
<dbReference type="InterPro" id="IPR041577">
    <property type="entry name" value="RT_RNaseH_2"/>
</dbReference>
<evidence type="ECO:0000259" key="3">
    <source>
        <dbReference type="PROSITE" id="PS50994"/>
    </source>
</evidence>
<dbReference type="InterPro" id="IPR036397">
    <property type="entry name" value="RNaseH_sf"/>
</dbReference>
<dbReference type="InterPro" id="IPR000477">
    <property type="entry name" value="RT_dom"/>
</dbReference>
<evidence type="ECO:0000259" key="2">
    <source>
        <dbReference type="PROSITE" id="PS50878"/>
    </source>
</evidence>
<dbReference type="PANTHER" id="PTHR37984">
    <property type="entry name" value="PROTEIN CBG26694"/>
    <property type="match status" value="1"/>
</dbReference>
<dbReference type="Pfam" id="PF17919">
    <property type="entry name" value="RT_RNaseH_2"/>
    <property type="match status" value="1"/>
</dbReference>
<dbReference type="InterPro" id="IPR043128">
    <property type="entry name" value="Rev_trsase/Diguanyl_cyclase"/>
</dbReference>
<dbReference type="InterPro" id="IPR041588">
    <property type="entry name" value="Integrase_H2C2"/>
</dbReference>
<protein>
    <submittedName>
        <fullName evidence="4">Putative reverse transcriptase domain-containing protein</fullName>
    </submittedName>
</protein>
<keyword evidence="1" id="KW-0511">Multifunctional enzyme</keyword>
<evidence type="ECO:0000256" key="1">
    <source>
        <dbReference type="ARBA" id="ARBA00023268"/>
    </source>
</evidence>
<dbReference type="SUPFAM" id="SSF56672">
    <property type="entry name" value="DNA/RNA polymerases"/>
    <property type="match status" value="1"/>
</dbReference>
<dbReference type="Gene3D" id="3.30.70.270">
    <property type="match status" value="1"/>
</dbReference>